<evidence type="ECO:0000259" key="4">
    <source>
        <dbReference type="Pfam" id="PF01420"/>
    </source>
</evidence>
<evidence type="ECO:0000313" key="5">
    <source>
        <dbReference type="EMBL" id="KRN08769.1"/>
    </source>
</evidence>
<dbReference type="PANTHER" id="PTHR30408:SF12">
    <property type="entry name" value="TYPE I RESTRICTION ENZYME MJAVIII SPECIFICITY SUBUNIT"/>
    <property type="match status" value="1"/>
</dbReference>
<gene>
    <name evidence="5" type="ORF">FC38_GL001735</name>
</gene>
<accession>A0ABR5PUV2</accession>
<sequence>MGKISRDSVSPNLYPKNEFIEYSMPAYDLGKKPQIVMGETMLSNRLKIKGDLLLINKLNVHQRRIWLVNEAKENSVSSTEFLPYSSSQINLRFLNQFLLSDRATRDLISISSGSSNSQKRIIPSDLLNYSIYVPTIKEEQSTIGNYFSNFDSLIDFHRCKLDQLKQVKKFLLQNMFI</sequence>
<evidence type="ECO:0000256" key="3">
    <source>
        <dbReference type="ARBA" id="ARBA00023125"/>
    </source>
</evidence>
<reference evidence="5 6" key="1">
    <citation type="journal article" date="2015" name="Genome Announc.">
        <title>Expanding the biotechnology potential of lactobacilli through comparative genomics of 213 strains and associated genera.</title>
        <authorList>
            <person name="Sun Z."/>
            <person name="Harris H.M."/>
            <person name="McCann A."/>
            <person name="Guo C."/>
            <person name="Argimon S."/>
            <person name="Zhang W."/>
            <person name="Yang X."/>
            <person name="Jeffery I.B."/>
            <person name="Cooney J.C."/>
            <person name="Kagawa T.F."/>
            <person name="Liu W."/>
            <person name="Song Y."/>
            <person name="Salvetti E."/>
            <person name="Wrobel A."/>
            <person name="Rasinkangas P."/>
            <person name="Parkhill J."/>
            <person name="Rea M.C."/>
            <person name="O'Sullivan O."/>
            <person name="Ritari J."/>
            <person name="Douillard F.P."/>
            <person name="Paul Ross R."/>
            <person name="Yang R."/>
            <person name="Briner A.E."/>
            <person name="Felis G.E."/>
            <person name="de Vos W.M."/>
            <person name="Barrangou R."/>
            <person name="Klaenhammer T.R."/>
            <person name="Caufield P.W."/>
            <person name="Cui Y."/>
            <person name="Zhang H."/>
            <person name="O'Toole P.W."/>
        </authorList>
    </citation>
    <scope>NUCLEOTIDE SEQUENCE [LARGE SCALE GENOMIC DNA]</scope>
    <source>
        <strain evidence="5 6">DSM 23908</strain>
    </source>
</reference>
<dbReference type="InterPro" id="IPR000055">
    <property type="entry name" value="Restrct_endonuc_typeI_TRD"/>
</dbReference>
<organism evidence="5 6">
    <name type="scientific">Lactobacillus gigeriorum DSM 23908 = CRBIP 24.85</name>
    <dbReference type="NCBI Taxonomy" id="1423751"/>
    <lineage>
        <taxon>Bacteria</taxon>
        <taxon>Bacillati</taxon>
        <taxon>Bacillota</taxon>
        <taxon>Bacilli</taxon>
        <taxon>Lactobacillales</taxon>
        <taxon>Lactobacillaceae</taxon>
        <taxon>Lactobacillus</taxon>
    </lineage>
</organism>
<evidence type="ECO:0000256" key="2">
    <source>
        <dbReference type="ARBA" id="ARBA00022747"/>
    </source>
</evidence>
<dbReference type="Gene3D" id="3.90.220.20">
    <property type="entry name" value="DNA methylase specificity domains"/>
    <property type="match status" value="1"/>
</dbReference>
<keyword evidence="2" id="KW-0680">Restriction system</keyword>
<keyword evidence="6" id="KW-1185">Reference proteome</keyword>
<evidence type="ECO:0000313" key="6">
    <source>
        <dbReference type="Proteomes" id="UP000051521"/>
    </source>
</evidence>
<dbReference type="EMBL" id="AYZO01000070">
    <property type="protein sequence ID" value="KRN08769.1"/>
    <property type="molecule type" value="Genomic_DNA"/>
</dbReference>
<comment type="similarity">
    <text evidence="1">Belongs to the type-I restriction system S methylase family.</text>
</comment>
<protein>
    <submittedName>
        <fullName evidence="5">Type I site-specific deoxyribonuclease specificity subunit</fullName>
    </submittedName>
</protein>
<dbReference type="PANTHER" id="PTHR30408">
    <property type="entry name" value="TYPE-1 RESTRICTION ENZYME ECOKI SPECIFICITY PROTEIN"/>
    <property type="match status" value="1"/>
</dbReference>
<dbReference type="InterPro" id="IPR044946">
    <property type="entry name" value="Restrct_endonuc_typeI_TRD_sf"/>
</dbReference>
<comment type="caution">
    <text evidence="5">The sequence shown here is derived from an EMBL/GenBank/DDBJ whole genome shotgun (WGS) entry which is preliminary data.</text>
</comment>
<dbReference type="Pfam" id="PF01420">
    <property type="entry name" value="Methylase_S"/>
    <property type="match status" value="1"/>
</dbReference>
<keyword evidence="3" id="KW-0238">DNA-binding</keyword>
<name>A0ABR5PUV2_9LACO</name>
<feature type="domain" description="Type I restriction modification DNA specificity" evidence="4">
    <location>
        <begin position="78"/>
        <end position="166"/>
    </location>
</feature>
<dbReference type="SUPFAM" id="SSF116734">
    <property type="entry name" value="DNA methylase specificity domain"/>
    <property type="match status" value="1"/>
</dbReference>
<proteinExistence type="inferred from homology"/>
<dbReference type="InterPro" id="IPR052021">
    <property type="entry name" value="Type-I_RS_S_subunit"/>
</dbReference>
<evidence type="ECO:0000256" key="1">
    <source>
        <dbReference type="ARBA" id="ARBA00010923"/>
    </source>
</evidence>
<dbReference type="Proteomes" id="UP000051521">
    <property type="component" value="Unassembled WGS sequence"/>
</dbReference>